<comment type="similarity">
    <text evidence="3">Belongs to the arginase family.</text>
</comment>
<dbReference type="InterPro" id="IPR023696">
    <property type="entry name" value="Ureohydrolase_dom_sf"/>
</dbReference>
<evidence type="ECO:0000256" key="2">
    <source>
        <dbReference type="ARBA" id="ARBA00022801"/>
    </source>
</evidence>
<gene>
    <name evidence="4" type="ORF">GCM10007160_41890</name>
</gene>
<evidence type="ECO:0008006" key="6">
    <source>
        <dbReference type="Google" id="ProtNLM"/>
    </source>
</evidence>
<reference evidence="5" key="1">
    <citation type="journal article" date="2019" name="Int. J. Syst. Evol. Microbiol.">
        <title>The Global Catalogue of Microorganisms (GCM) 10K type strain sequencing project: providing services to taxonomists for standard genome sequencing and annotation.</title>
        <authorList>
            <consortium name="The Broad Institute Genomics Platform"/>
            <consortium name="The Broad Institute Genome Sequencing Center for Infectious Disease"/>
            <person name="Wu L."/>
            <person name="Ma J."/>
        </authorList>
    </citation>
    <scope>NUCLEOTIDE SEQUENCE [LARGE SCALE GENOMIC DNA]</scope>
    <source>
        <strain evidence="5">KCTC 22228</strain>
    </source>
</reference>
<dbReference type="PANTHER" id="PTHR11358:SF26">
    <property type="entry name" value="GUANIDINO ACID HYDROLASE, MITOCHONDRIAL"/>
    <property type="match status" value="1"/>
</dbReference>
<evidence type="ECO:0000313" key="5">
    <source>
        <dbReference type="Proteomes" id="UP000653056"/>
    </source>
</evidence>
<dbReference type="Gene3D" id="3.40.800.10">
    <property type="entry name" value="Ureohydrolase domain"/>
    <property type="match status" value="1"/>
</dbReference>
<keyword evidence="1" id="KW-0479">Metal-binding</keyword>
<dbReference type="SUPFAM" id="SSF52768">
    <property type="entry name" value="Arginase/deacetylase"/>
    <property type="match status" value="1"/>
</dbReference>
<dbReference type="Pfam" id="PF00491">
    <property type="entry name" value="Arginase"/>
    <property type="match status" value="1"/>
</dbReference>
<protein>
    <recommendedName>
        <fullName evidence="6">Arginase</fullName>
    </recommendedName>
</protein>
<dbReference type="Proteomes" id="UP000653056">
    <property type="component" value="Unassembled WGS sequence"/>
</dbReference>
<comment type="caution">
    <text evidence="4">The sequence shown here is derived from an EMBL/GenBank/DDBJ whole genome shotgun (WGS) entry which is preliminary data.</text>
</comment>
<proteinExistence type="inferred from homology"/>
<dbReference type="EMBL" id="BMXS01000038">
    <property type="protein sequence ID" value="GGY10325.1"/>
    <property type="molecule type" value="Genomic_DNA"/>
</dbReference>
<name>A0ABQ2ZEQ6_9GAMM</name>
<evidence type="ECO:0000313" key="4">
    <source>
        <dbReference type="EMBL" id="GGY10325.1"/>
    </source>
</evidence>
<dbReference type="InterPro" id="IPR006035">
    <property type="entry name" value="Ureohydrolase"/>
</dbReference>
<dbReference type="PROSITE" id="PS51409">
    <property type="entry name" value="ARGINASE_2"/>
    <property type="match status" value="1"/>
</dbReference>
<dbReference type="PIRSF" id="PIRSF036979">
    <property type="entry name" value="Arginase"/>
    <property type="match status" value="1"/>
</dbReference>
<accession>A0ABQ2ZEQ6</accession>
<sequence length="217" mass="24649">MCDWELMMYNKVVNDQTIKWVSEAWVSDVESMDEYVDFLEIPFDFAVSHRPGTRFGPAAIIDALNGFSLYCTDKRVDLSSLRFHRNAPPPVLNDIHQTYSHIEEMVASLPSSSRPVFLGGDHSITDPILRGLLKRSGGQNFGLIVFDAHFDSRPPVKGREHSGHWMYTVEEVFSHANSVQLGINAPIYSKEYMDQAESSGVLVRTPYEIRKLDGRRL</sequence>
<evidence type="ECO:0000256" key="1">
    <source>
        <dbReference type="ARBA" id="ARBA00022723"/>
    </source>
</evidence>
<organism evidence="4 5">
    <name type="scientific">Litchfieldella qijiaojingensis</name>
    <dbReference type="NCBI Taxonomy" id="980347"/>
    <lineage>
        <taxon>Bacteria</taxon>
        <taxon>Pseudomonadati</taxon>
        <taxon>Pseudomonadota</taxon>
        <taxon>Gammaproteobacteria</taxon>
        <taxon>Oceanospirillales</taxon>
        <taxon>Halomonadaceae</taxon>
        <taxon>Litchfieldella</taxon>
    </lineage>
</organism>
<keyword evidence="2" id="KW-0378">Hydrolase</keyword>
<dbReference type="PANTHER" id="PTHR11358">
    <property type="entry name" value="ARGINASE/AGMATINASE"/>
    <property type="match status" value="1"/>
</dbReference>
<evidence type="ECO:0000256" key="3">
    <source>
        <dbReference type="PROSITE-ProRule" id="PRU00742"/>
    </source>
</evidence>
<keyword evidence="5" id="KW-1185">Reference proteome</keyword>